<feature type="domain" description="PH" evidence="2">
    <location>
        <begin position="13"/>
        <end position="56"/>
    </location>
</feature>
<reference evidence="3" key="1">
    <citation type="submission" date="2025-08" db="UniProtKB">
        <authorList>
            <consortium name="Ensembl"/>
        </authorList>
    </citation>
    <scope>IDENTIFICATION</scope>
</reference>
<dbReference type="Gene3D" id="2.30.29.30">
    <property type="entry name" value="Pleckstrin-homology domain (PH domain)/Phosphotyrosine-binding domain (PTB)"/>
    <property type="match status" value="1"/>
</dbReference>
<organism evidence="3 4">
    <name type="scientific">Mola mola</name>
    <name type="common">Ocean sunfish</name>
    <name type="synonym">Tetraodon mola</name>
    <dbReference type="NCBI Taxonomy" id="94237"/>
    <lineage>
        <taxon>Eukaryota</taxon>
        <taxon>Metazoa</taxon>
        <taxon>Chordata</taxon>
        <taxon>Craniata</taxon>
        <taxon>Vertebrata</taxon>
        <taxon>Euteleostomi</taxon>
        <taxon>Actinopterygii</taxon>
        <taxon>Neopterygii</taxon>
        <taxon>Teleostei</taxon>
        <taxon>Neoteleostei</taxon>
        <taxon>Acanthomorphata</taxon>
        <taxon>Eupercaria</taxon>
        <taxon>Tetraodontiformes</taxon>
        <taxon>Molidae</taxon>
        <taxon>Mola</taxon>
    </lineage>
</organism>
<dbReference type="PANTHER" id="PTHR12844:SF17">
    <property type="entry name" value="CONNECTOR ENHANCER OF KINASE SUPPRESSOR OF RAS 3"/>
    <property type="match status" value="1"/>
</dbReference>
<dbReference type="PROSITE" id="PS50003">
    <property type="entry name" value="PH_DOMAIN"/>
    <property type="match status" value="1"/>
</dbReference>
<keyword evidence="1" id="KW-0472">Membrane</keyword>
<name>A0A3Q4BL64_MOLML</name>
<dbReference type="STRING" id="94237.ENSMMOP00000020937"/>
<dbReference type="PANTHER" id="PTHR12844">
    <property type="entry name" value="CONNECTOR ENCHANCER OF KINASE SUPPRESSOR OF RAS"/>
    <property type="match status" value="1"/>
</dbReference>
<dbReference type="Ensembl" id="ENSMMOT00000021286.1">
    <property type="protein sequence ID" value="ENSMMOP00000020937.1"/>
    <property type="gene ID" value="ENSMMOG00000015910.1"/>
</dbReference>
<dbReference type="InterPro" id="IPR001849">
    <property type="entry name" value="PH_domain"/>
</dbReference>
<evidence type="ECO:0000313" key="3">
    <source>
        <dbReference type="Ensembl" id="ENSMMOP00000020937.1"/>
    </source>
</evidence>
<evidence type="ECO:0000256" key="1">
    <source>
        <dbReference type="SAM" id="Phobius"/>
    </source>
</evidence>
<keyword evidence="1" id="KW-0812">Transmembrane</keyword>
<dbReference type="AlphaFoldDB" id="A0A3Q4BL64"/>
<dbReference type="Pfam" id="PF00169">
    <property type="entry name" value="PH"/>
    <property type="match status" value="1"/>
</dbReference>
<dbReference type="Proteomes" id="UP000261620">
    <property type="component" value="Unplaced"/>
</dbReference>
<evidence type="ECO:0000259" key="2">
    <source>
        <dbReference type="PROSITE" id="PS50003"/>
    </source>
</evidence>
<dbReference type="InterPro" id="IPR051566">
    <property type="entry name" value="CNKSR"/>
</dbReference>
<protein>
    <recommendedName>
        <fullName evidence="2">PH domain-containing protein</fullName>
    </recommendedName>
</protein>
<proteinExistence type="predicted"/>
<feature type="transmembrane region" description="Helical" evidence="1">
    <location>
        <begin position="64"/>
        <end position="88"/>
    </location>
</feature>
<keyword evidence="1" id="KW-1133">Transmembrane helix</keyword>
<dbReference type="SUPFAM" id="SSF50729">
    <property type="entry name" value="PH domain-like"/>
    <property type="match status" value="1"/>
</dbReference>
<dbReference type="InterPro" id="IPR011993">
    <property type="entry name" value="PH-like_dom_sf"/>
</dbReference>
<dbReference type="OMA" id="WESLSCT"/>
<sequence length="314" mass="36608">MSRRRVSVRDLGSVDCEGWLLHRKEGRSFLGSKWKRFWFVLKRSSLYWYSDQVVSRSRASLWDFLLPVVENLQLCILMFLTPFCFWLIAADVLLLAPVGGESRGVHPPVRLHHRTGQTVREETVRRVCCHLCSRKRDRKITPTSLVVKQSNISHSRTSTPIFSSLAVIKTPPDEMESLYNCLKAVRLSPIGRPSQRDFRASFIRRCHNDQVNNKLHLLRILSSTLKAKESALQALEQILHHPALTPRMYRKWRLSNSILLQEIRQRKMDKAMDARFQGEKRMYGPDLHSAKSMTEESLEWKTPAWNTRIVTDFI</sequence>
<evidence type="ECO:0000313" key="4">
    <source>
        <dbReference type="Proteomes" id="UP000261620"/>
    </source>
</evidence>
<keyword evidence="4" id="KW-1185">Reference proteome</keyword>
<accession>A0A3Q4BL64</accession>
<reference evidence="3" key="2">
    <citation type="submission" date="2025-09" db="UniProtKB">
        <authorList>
            <consortium name="Ensembl"/>
        </authorList>
    </citation>
    <scope>IDENTIFICATION</scope>
</reference>